<proteinExistence type="predicted"/>
<dbReference type="Proteomes" id="UP000004778">
    <property type="component" value="Unassembled WGS sequence"/>
</dbReference>
<sequence>MAGLAGGALPEPADAVGTSGLEVKDGPERDCESFRSGRRIL</sequence>
<gene>
    <name evidence="2" type="ORF">HMPREF0058_2310</name>
</gene>
<comment type="caution">
    <text evidence="2">The sequence shown here is derived from an EMBL/GenBank/DDBJ whole genome shotgun (WGS) entry which is preliminary data.</text>
</comment>
<reference evidence="2 3" key="1">
    <citation type="submission" date="2009-01" db="EMBL/GenBank/DDBJ databases">
        <authorList>
            <person name="Qin X."/>
            <person name="Bachman B."/>
            <person name="Battles P."/>
            <person name="Bell A."/>
            <person name="Bess C."/>
            <person name="Bickham C."/>
            <person name="Chaboub L."/>
            <person name="Chen D."/>
            <person name="Coyle M."/>
            <person name="Deiros D.R."/>
            <person name="Dinh H."/>
            <person name="Forbes L."/>
            <person name="Fowler G."/>
            <person name="Francisco L."/>
            <person name="Fu Q."/>
            <person name="Gubbala S."/>
            <person name="Hale W."/>
            <person name="Han Y."/>
            <person name="Hemphill L."/>
            <person name="Highlander S.K."/>
            <person name="Hirani K."/>
            <person name="Hogues M."/>
            <person name="Jackson L."/>
            <person name="Jakkamsetti A."/>
            <person name="Javaid M."/>
            <person name="Jiang H."/>
            <person name="Korchina V."/>
            <person name="Kovar C."/>
            <person name="Lara F."/>
            <person name="Lee S."/>
            <person name="Mata R."/>
            <person name="Mathew T."/>
            <person name="Moen C."/>
            <person name="Morales K."/>
            <person name="Munidasa M."/>
            <person name="Nazareth L."/>
            <person name="Ngo R."/>
            <person name="Nguyen L."/>
            <person name="Okwuonu G."/>
            <person name="Ongeri F."/>
            <person name="Patil S."/>
            <person name="Petrosino J."/>
            <person name="Pham C."/>
            <person name="Pham P."/>
            <person name="Pu L.-L."/>
            <person name="Puazo M."/>
            <person name="Raj R."/>
            <person name="Reid J."/>
            <person name="Rouhana J."/>
            <person name="Saada N."/>
            <person name="Shang Y."/>
            <person name="Simmons D."/>
            <person name="Thornton R."/>
            <person name="Warren J."/>
            <person name="Weissenberger G."/>
            <person name="Zhang J."/>
            <person name="Zhang L."/>
            <person name="Zhou C."/>
            <person name="Zhu D."/>
            <person name="Muzny D."/>
            <person name="Worley K."/>
            <person name="Gibbs R."/>
        </authorList>
    </citation>
    <scope>NUCLEOTIDE SEQUENCE [LARGE SCALE GENOMIC DNA]</scope>
    <source>
        <strain evidence="2 3">DSM 15434</strain>
    </source>
</reference>
<dbReference type="HOGENOM" id="CLU_3264538_0_0_11"/>
<keyword evidence="3" id="KW-1185">Reference proteome</keyword>
<name>C0W8W6_9ACTO</name>
<feature type="compositionally biased region" description="Basic and acidic residues" evidence="1">
    <location>
        <begin position="22"/>
        <end position="35"/>
    </location>
</feature>
<evidence type="ECO:0000256" key="1">
    <source>
        <dbReference type="SAM" id="MobiDB-lite"/>
    </source>
</evidence>
<dbReference type="EMBL" id="ACFH01000214">
    <property type="protein sequence ID" value="EEH64836.1"/>
    <property type="molecule type" value="Genomic_DNA"/>
</dbReference>
<dbReference type="AlphaFoldDB" id="C0W8W6"/>
<feature type="region of interest" description="Disordered" evidence="1">
    <location>
        <begin position="1"/>
        <end position="41"/>
    </location>
</feature>
<protein>
    <submittedName>
        <fullName evidence="2">Uncharacterized protein</fullName>
    </submittedName>
</protein>
<evidence type="ECO:0000313" key="2">
    <source>
        <dbReference type="EMBL" id="EEH64836.1"/>
    </source>
</evidence>
<evidence type="ECO:0000313" key="3">
    <source>
        <dbReference type="Proteomes" id="UP000004778"/>
    </source>
</evidence>
<organism evidence="2 3">
    <name type="scientific">Actinomyces urogenitalis DSM 15434</name>
    <dbReference type="NCBI Taxonomy" id="525246"/>
    <lineage>
        <taxon>Bacteria</taxon>
        <taxon>Bacillati</taxon>
        <taxon>Actinomycetota</taxon>
        <taxon>Actinomycetes</taxon>
        <taxon>Actinomycetales</taxon>
        <taxon>Actinomycetaceae</taxon>
        <taxon>Actinomyces</taxon>
    </lineage>
</organism>
<accession>C0W8W6</accession>